<feature type="region of interest" description="Disordered" evidence="2">
    <location>
        <begin position="1"/>
        <end position="72"/>
    </location>
</feature>
<feature type="coiled-coil region" evidence="1">
    <location>
        <begin position="93"/>
        <end position="120"/>
    </location>
</feature>
<dbReference type="PANTHER" id="PTHR34562">
    <property type="entry name" value="WPP DOMAIN-INTERACTING PROTEIN 2"/>
    <property type="match status" value="1"/>
</dbReference>
<dbReference type="InterPro" id="IPR044696">
    <property type="entry name" value="WIP1/2/3"/>
</dbReference>
<sequence length="231" mass="25681">MVEAENSHSNVESNLQSSSAAHARQSSATISSNGVHKVLYDDAEHSDDEPPSEEVWSAAGGTIGKGENGDLHPGVDPYVRSIALLQSAEKALENELSEELKLLESRLEEASVLINEKDSRIVELDALNHKQPSKPVLCNGELLSLQSDMDRLFMEKMEAETQCFILTRASQAWKPLTEDHAALLDMEKSLPEDHKHLKAKVWHNEKRAMLLEEMVENLEAQCKDIARTSES</sequence>
<evidence type="ECO:0000313" key="3">
    <source>
        <dbReference type="EMBL" id="KAG8058339.1"/>
    </source>
</evidence>
<comment type="caution">
    <text evidence="3">The sequence shown here is derived from an EMBL/GenBank/DDBJ whole genome shotgun (WGS) entry which is preliminary data.</text>
</comment>
<reference evidence="3" key="1">
    <citation type="journal article" date="2021" name="bioRxiv">
        <title>Whole Genome Assembly and Annotation of Northern Wild Rice, Zizania palustris L., Supports a Whole Genome Duplication in the Zizania Genus.</title>
        <authorList>
            <person name="Haas M."/>
            <person name="Kono T."/>
            <person name="Macchietto M."/>
            <person name="Millas R."/>
            <person name="McGilp L."/>
            <person name="Shao M."/>
            <person name="Duquette J."/>
            <person name="Hirsch C.N."/>
            <person name="Kimball J."/>
        </authorList>
    </citation>
    <scope>NUCLEOTIDE SEQUENCE</scope>
    <source>
        <tissue evidence="3">Fresh leaf tissue</tissue>
    </source>
</reference>
<evidence type="ECO:0000256" key="2">
    <source>
        <dbReference type="SAM" id="MobiDB-lite"/>
    </source>
</evidence>
<evidence type="ECO:0000256" key="1">
    <source>
        <dbReference type="SAM" id="Coils"/>
    </source>
</evidence>
<evidence type="ECO:0000313" key="4">
    <source>
        <dbReference type="Proteomes" id="UP000729402"/>
    </source>
</evidence>
<keyword evidence="4" id="KW-1185">Reference proteome</keyword>
<protein>
    <submittedName>
        <fullName evidence="3">Uncharacterized protein</fullName>
    </submittedName>
</protein>
<organism evidence="3 4">
    <name type="scientific">Zizania palustris</name>
    <name type="common">Northern wild rice</name>
    <dbReference type="NCBI Taxonomy" id="103762"/>
    <lineage>
        <taxon>Eukaryota</taxon>
        <taxon>Viridiplantae</taxon>
        <taxon>Streptophyta</taxon>
        <taxon>Embryophyta</taxon>
        <taxon>Tracheophyta</taxon>
        <taxon>Spermatophyta</taxon>
        <taxon>Magnoliopsida</taxon>
        <taxon>Liliopsida</taxon>
        <taxon>Poales</taxon>
        <taxon>Poaceae</taxon>
        <taxon>BOP clade</taxon>
        <taxon>Oryzoideae</taxon>
        <taxon>Oryzeae</taxon>
        <taxon>Zizaniinae</taxon>
        <taxon>Zizania</taxon>
    </lineage>
</organism>
<keyword evidence="1" id="KW-0175">Coiled coil</keyword>
<name>A0A8J5VVQ4_ZIZPA</name>
<dbReference type="Proteomes" id="UP000729402">
    <property type="component" value="Unassembled WGS sequence"/>
</dbReference>
<reference evidence="3" key="2">
    <citation type="submission" date="2021-02" db="EMBL/GenBank/DDBJ databases">
        <authorList>
            <person name="Kimball J.A."/>
            <person name="Haas M.W."/>
            <person name="Macchietto M."/>
            <person name="Kono T."/>
            <person name="Duquette J."/>
            <person name="Shao M."/>
        </authorList>
    </citation>
    <scope>NUCLEOTIDE SEQUENCE</scope>
    <source>
        <tissue evidence="3">Fresh leaf tissue</tissue>
    </source>
</reference>
<dbReference type="OrthoDB" id="680851at2759"/>
<accession>A0A8J5VVQ4</accession>
<dbReference type="AlphaFoldDB" id="A0A8J5VVQ4"/>
<dbReference type="PANTHER" id="PTHR34562:SF8">
    <property type="entry name" value="WPP DOMAIN-INTERACTING PROTEIN 1"/>
    <property type="match status" value="1"/>
</dbReference>
<feature type="compositionally biased region" description="Low complexity" evidence="2">
    <location>
        <begin position="16"/>
        <end position="28"/>
    </location>
</feature>
<gene>
    <name evidence="3" type="ORF">GUJ93_ZPchr0002g23299</name>
</gene>
<proteinExistence type="predicted"/>
<dbReference type="EMBL" id="JAAALK010000287">
    <property type="protein sequence ID" value="KAG8058339.1"/>
    <property type="molecule type" value="Genomic_DNA"/>
</dbReference>